<dbReference type="GO" id="GO:0006508">
    <property type="term" value="P:proteolysis"/>
    <property type="evidence" value="ECO:0007669"/>
    <property type="project" value="UniProtKB-KW"/>
</dbReference>
<evidence type="ECO:0000256" key="2">
    <source>
        <dbReference type="ARBA" id="ARBA00022525"/>
    </source>
</evidence>
<sequence>MPAGRYPVRLQRPLSLSSTAYGGDEATPAEEANLVLPPGHHRVGIARRVRVPAAVRADRFHSAPVSLFRTVEWPAGNLRPRLRQVGLPAQPVIFNGNALGRGAVPWQAGLERARPGVPTAADWVLQLRRQAALGEWVVTAAHCVTYEASRVVIPSDILRVALGKHFRNDAKDDAHVQVRPGAWIHVNSPTTGFVRHDIALVQLDEPVDLTPRVRPVCHAHGPVGQGSPPGRGLGLVTGWGDADFSARPCCPWCKRELSRGLRGGRRAPHCVWEAMFCAGHANGTADACSGDSGGPMVFLGRRGDHRAALGPQGVVSWGSRPGALCKPVRRIHQFSPSYPWIRQFV</sequence>
<dbReference type="PRINTS" id="PR00722">
    <property type="entry name" value="CHYMOTRYPSIN"/>
</dbReference>
<dbReference type="SUPFAM" id="SSF50494">
    <property type="entry name" value="Trypsin-like serine proteases"/>
    <property type="match status" value="1"/>
</dbReference>
<keyword evidence="5" id="KW-0325">Glycoprotein</keyword>
<name>O96088_HAELO</name>
<dbReference type="InterPro" id="IPR001254">
    <property type="entry name" value="Trypsin_dom"/>
</dbReference>
<keyword evidence="2" id="KW-0964">Secreted</keyword>
<dbReference type="OrthoDB" id="6475625at2759"/>
<evidence type="ECO:0000259" key="8">
    <source>
        <dbReference type="PROSITE" id="PS50240"/>
    </source>
</evidence>
<dbReference type="GO" id="GO:0004252">
    <property type="term" value="F:serine-type endopeptidase activity"/>
    <property type="evidence" value="ECO:0007669"/>
    <property type="project" value="InterPro"/>
</dbReference>
<evidence type="ECO:0000256" key="6">
    <source>
        <dbReference type="ARBA" id="ARBA00024195"/>
    </source>
</evidence>
<evidence type="ECO:0000256" key="4">
    <source>
        <dbReference type="ARBA" id="ARBA00023157"/>
    </source>
</evidence>
<accession>O96088</accession>
<dbReference type="InterPro" id="IPR001314">
    <property type="entry name" value="Peptidase_S1A"/>
</dbReference>
<feature type="domain" description="Peptidase S1" evidence="8">
    <location>
        <begin position="93"/>
        <end position="345"/>
    </location>
</feature>
<reference evidence="9" key="1">
    <citation type="submission" date="1998-11" db="EMBL/GenBank/DDBJ databases">
        <title>Haemaphysalis longicornis tick serine proteinase gene 1.</title>
        <authorList>
            <person name="Mulenga A."/>
            <person name="Sugimoto C."/>
            <person name="Ingram G."/>
            <person name="Ohashi K."/>
            <person name="Onuma M."/>
        </authorList>
    </citation>
    <scope>NUCLEOTIDE SEQUENCE</scope>
    <source>
        <tissue evidence="9">Salivary gland</tissue>
    </source>
</reference>
<dbReference type="InterPro" id="IPR051487">
    <property type="entry name" value="Ser/Thr_Proteases_Immune/Dev"/>
</dbReference>
<dbReference type="Gene3D" id="2.40.10.10">
    <property type="entry name" value="Trypsin-like serine proteases"/>
    <property type="match status" value="2"/>
</dbReference>
<dbReference type="PANTHER" id="PTHR24256">
    <property type="entry name" value="TRYPTASE-RELATED"/>
    <property type="match status" value="1"/>
</dbReference>
<dbReference type="PROSITE" id="PS50240">
    <property type="entry name" value="TRYPSIN_DOM"/>
    <property type="match status" value="1"/>
</dbReference>
<protein>
    <submittedName>
        <fullName evidence="9">Serin proteinase 1</fullName>
    </submittedName>
</protein>
<keyword evidence="7" id="KW-0720">Serine protease</keyword>
<keyword evidence="7" id="KW-0378">Hydrolase</keyword>
<keyword evidence="7" id="KW-0645">Protease</keyword>
<dbReference type="EMBL" id="AB020543">
    <property type="protein sequence ID" value="BAA34805.1"/>
    <property type="molecule type" value="mRNA"/>
</dbReference>
<evidence type="ECO:0000256" key="1">
    <source>
        <dbReference type="ARBA" id="ARBA00004613"/>
    </source>
</evidence>
<dbReference type="InterPro" id="IPR033116">
    <property type="entry name" value="TRYPSIN_SER"/>
</dbReference>
<evidence type="ECO:0000256" key="7">
    <source>
        <dbReference type="RuleBase" id="RU363034"/>
    </source>
</evidence>
<evidence type="ECO:0000313" key="9">
    <source>
        <dbReference type="EMBL" id="BAA34805.1"/>
    </source>
</evidence>
<organism evidence="9">
    <name type="scientific">Haemaphysalis longicornis</name>
    <name type="common">Bush tick</name>
    <dbReference type="NCBI Taxonomy" id="44386"/>
    <lineage>
        <taxon>Eukaryota</taxon>
        <taxon>Metazoa</taxon>
        <taxon>Ecdysozoa</taxon>
        <taxon>Arthropoda</taxon>
        <taxon>Chelicerata</taxon>
        <taxon>Arachnida</taxon>
        <taxon>Acari</taxon>
        <taxon>Parasitiformes</taxon>
        <taxon>Ixodida</taxon>
        <taxon>Ixodoidea</taxon>
        <taxon>Ixodidae</taxon>
        <taxon>Haemaphysalinae</taxon>
        <taxon>Haemaphysalis</taxon>
    </lineage>
</organism>
<keyword evidence="3" id="KW-0732">Signal</keyword>
<dbReference type="GO" id="GO:0005576">
    <property type="term" value="C:extracellular region"/>
    <property type="evidence" value="ECO:0007669"/>
    <property type="project" value="UniProtKB-SubCell"/>
</dbReference>
<dbReference type="VEuPathDB" id="VectorBase:HLOH_053776"/>
<proteinExistence type="evidence at transcript level"/>
<dbReference type="AlphaFoldDB" id="O96088"/>
<keyword evidence="4" id="KW-1015">Disulfide bond</keyword>
<evidence type="ECO:0000256" key="5">
    <source>
        <dbReference type="ARBA" id="ARBA00023180"/>
    </source>
</evidence>
<comment type="similarity">
    <text evidence="6">Belongs to the peptidase S1 family. CLIP subfamily.</text>
</comment>
<dbReference type="FunFam" id="2.40.10.10:FF:000054">
    <property type="entry name" value="Complement C1r subcomponent"/>
    <property type="match status" value="1"/>
</dbReference>
<evidence type="ECO:0000256" key="3">
    <source>
        <dbReference type="ARBA" id="ARBA00022729"/>
    </source>
</evidence>
<feature type="non-terminal residue" evidence="9">
    <location>
        <position position="1"/>
    </location>
</feature>
<dbReference type="Pfam" id="PF00089">
    <property type="entry name" value="Trypsin"/>
    <property type="match status" value="1"/>
</dbReference>
<comment type="subcellular location">
    <subcellularLocation>
        <location evidence="1">Secreted</location>
    </subcellularLocation>
</comment>
<dbReference type="InterPro" id="IPR009003">
    <property type="entry name" value="Peptidase_S1_PA"/>
</dbReference>
<dbReference type="InterPro" id="IPR018114">
    <property type="entry name" value="TRYPSIN_HIS"/>
</dbReference>
<dbReference type="InterPro" id="IPR043504">
    <property type="entry name" value="Peptidase_S1_PA_chymotrypsin"/>
</dbReference>
<dbReference type="PROSITE" id="PS00134">
    <property type="entry name" value="TRYPSIN_HIS"/>
    <property type="match status" value="1"/>
</dbReference>
<dbReference type="SMART" id="SM00020">
    <property type="entry name" value="Tryp_SPc"/>
    <property type="match status" value="1"/>
</dbReference>
<dbReference type="PROSITE" id="PS00135">
    <property type="entry name" value="TRYPSIN_SER"/>
    <property type="match status" value="1"/>
</dbReference>